<sequence>MAEYDGVIMKKTRSLAKPLTWLLIIALVGTVGAGALQGVL</sequence>
<dbReference type="AlphaFoldDB" id="A0A1R4FQ72"/>
<keyword evidence="1" id="KW-1133">Transmembrane helix</keyword>
<keyword evidence="1" id="KW-0812">Transmembrane</keyword>
<evidence type="ECO:0000256" key="1">
    <source>
        <dbReference type="SAM" id="Phobius"/>
    </source>
</evidence>
<reference evidence="2 3" key="1">
    <citation type="submission" date="2017-02" db="EMBL/GenBank/DDBJ databases">
        <authorList>
            <person name="Peterson S.W."/>
        </authorList>
    </citation>
    <scope>NUCLEOTIDE SEQUENCE [LARGE SCALE GENOMIC DNA]</scope>
    <source>
        <strain evidence="2 3">B Ar 00.02</strain>
    </source>
</reference>
<protein>
    <submittedName>
        <fullName evidence="2">Uncharacterized protein</fullName>
    </submittedName>
</protein>
<dbReference type="Proteomes" id="UP000195913">
    <property type="component" value="Unassembled WGS sequence"/>
</dbReference>
<keyword evidence="3" id="KW-1185">Reference proteome</keyword>
<dbReference type="RefSeq" id="WP_256382365.1">
    <property type="nucleotide sequence ID" value="NZ_FUHW01000022.1"/>
</dbReference>
<gene>
    <name evidence="2" type="ORF">FM101_05200</name>
</gene>
<feature type="transmembrane region" description="Helical" evidence="1">
    <location>
        <begin position="19"/>
        <end position="39"/>
    </location>
</feature>
<name>A0A1R4FQ72_9MICC</name>
<dbReference type="EMBL" id="FUHW01000022">
    <property type="protein sequence ID" value="SJM58180.1"/>
    <property type="molecule type" value="Genomic_DNA"/>
</dbReference>
<accession>A0A1R4FQ72</accession>
<keyword evidence="1" id="KW-0472">Membrane</keyword>
<organism evidence="2 3">
    <name type="scientific">Arthrobacter rhombi</name>
    <dbReference type="NCBI Taxonomy" id="71253"/>
    <lineage>
        <taxon>Bacteria</taxon>
        <taxon>Bacillati</taxon>
        <taxon>Actinomycetota</taxon>
        <taxon>Actinomycetes</taxon>
        <taxon>Micrococcales</taxon>
        <taxon>Micrococcaceae</taxon>
        <taxon>Arthrobacter</taxon>
    </lineage>
</organism>
<proteinExistence type="predicted"/>
<evidence type="ECO:0000313" key="2">
    <source>
        <dbReference type="EMBL" id="SJM58180.1"/>
    </source>
</evidence>
<evidence type="ECO:0000313" key="3">
    <source>
        <dbReference type="Proteomes" id="UP000195913"/>
    </source>
</evidence>